<dbReference type="Gene3D" id="1.10.150.60">
    <property type="entry name" value="ARID DNA-binding domain"/>
    <property type="match status" value="1"/>
</dbReference>
<dbReference type="PANTHER" id="PTHR12656:SF12">
    <property type="entry name" value="AT-RICH INTERACTIVE DOMAIN-CONTAINING PROTEIN 1A"/>
    <property type="match status" value="1"/>
</dbReference>
<dbReference type="EMBL" id="JADWDJ010000020">
    <property type="protein sequence ID" value="KAG5265105.1"/>
    <property type="molecule type" value="Genomic_DNA"/>
</dbReference>
<evidence type="ECO:0000256" key="1">
    <source>
        <dbReference type="ARBA" id="ARBA00004123"/>
    </source>
</evidence>
<dbReference type="GO" id="GO:0031491">
    <property type="term" value="F:nucleosome binding"/>
    <property type="evidence" value="ECO:0007669"/>
    <property type="project" value="TreeGrafter"/>
</dbReference>
<evidence type="ECO:0000256" key="4">
    <source>
        <dbReference type="ARBA" id="ARBA00022853"/>
    </source>
</evidence>
<evidence type="ECO:0000256" key="11">
    <source>
        <dbReference type="SAM" id="MobiDB-lite"/>
    </source>
</evidence>
<dbReference type="GO" id="GO:0006357">
    <property type="term" value="P:regulation of transcription by RNA polymerase II"/>
    <property type="evidence" value="ECO:0007669"/>
    <property type="project" value="TreeGrafter"/>
</dbReference>
<dbReference type="PROSITE" id="PS51011">
    <property type="entry name" value="ARID"/>
    <property type="match status" value="1"/>
</dbReference>
<keyword evidence="8" id="KW-0238">DNA-binding</keyword>
<evidence type="ECO:0000256" key="6">
    <source>
        <dbReference type="ARBA" id="ARBA00022990"/>
    </source>
</evidence>
<dbReference type="Pfam" id="PF01388">
    <property type="entry name" value="ARID"/>
    <property type="match status" value="1"/>
</dbReference>
<feature type="compositionally biased region" description="Basic and acidic residues" evidence="11">
    <location>
        <begin position="382"/>
        <end position="392"/>
    </location>
</feature>
<reference evidence="13" key="1">
    <citation type="submission" date="2020-10" db="EMBL/GenBank/DDBJ databases">
        <title>Chromosome-scale genome assembly of the Allis shad, Alosa alosa.</title>
        <authorList>
            <person name="Margot Z."/>
            <person name="Christophe K."/>
            <person name="Cabau C."/>
            <person name="Louis A."/>
            <person name="Berthelot C."/>
            <person name="Parey E."/>
            <person name="Roest Crollius H."/>
            <person name="Montfort J."/>
            <person name="Robinson-Rechavi M."/>
            <person name="Bucao C."/>
            <person name="Bouchez O."/>
            <person name="Gislard M."/>
            <person name="Lluch J."/>
            <person name="Milhes M."/>
            <person name="Lampietro C."/>
            <person name="Lopez Roques C."/>
            <person name="Donnadieu C."/>
            <person name="Braasch I."/>
            <person name="Desvignes T."/>
            <person name="Postlethwait J."/>
            <person name="Bobe J."/>
            <person name="Guiguen Y."/>
        </authorList>
    </citation>
    <scope>NUCLEOTIDE SEQUENCE</scope>
    <source>
        <strain evidence="13">M-15738</strain>
        <tissue evidence="13">Blood</tissue>
    </source>
</reference>
<dbReference type="Proteomes" id="UP000823561">
    <property type="component" value="Chromosome 20"/>
</dbReference>
<dbReference type="InterPro" id="IPR030094">
    <property type="entry name" value="ARID1A_ARID_BRIGHT_DNA-bd"/>
</dbReference>
<keyword evidence="2" id="KW-0488">Methylation</keyword>
<evidence type="ECO:0000256" key="10">
    <source>
        <dbReference type="ARBA" id="ARBA00023242"/>
    </source>
</evidence>
<feature type="compositionally biased region" description="Gly residues" evidence="11">
    <location>
        <begin position="619"/>
        <end position="628"/>
    </location>
</feature>
<proteinExistence type="predicted"/>
<evidence type="ECO:0000256" key="3">
    <source>
        <dbReference type="ARBA" id="ARBA00022553"/>
    </source>
</evidence>
<dbReference type="CDD" id="cd16876">
    <property type="entry name" value="ARID_ARID1A"/>
    <property type="match status" value="1"/>
</dbReference>
<dbReference type="GO" id="GO:0035060">
    <property type="term" value="C:brahma complex"/>
    <property type="evidence" value="ECO:0007669"/>
    <property type="project" value="InterPro"/>
</dbReference>
<dbReference type="GO" id="GO:0045893">
    <property type="term" value="P:positive regulation of DNA-templated transcription"/>
    <property type="evidence" value="ECO:0007669"/>
    <property type="project" value="TreeGrafter"/>
</dbReference>
<keyword evidence="5" id="KW-0524">Neurogenesis</keyword>
<dbReference type="SMART" id="SM01014">
    <property type="entry name" value="ARID"/>
    <property type="match status" value="1"/>
</dbReference>
<dbReference type="GO" id="GO:0007399">
    <property type="term" value="P:nervous system development"/>
    <property type="evidence" value="ECO:0007669"/>
    <property type="project" value="UniProtKB-KW"/>
</dbReference>
<keyword evidence="4" id="KW-0156">Chromatin regulator</keyword>
<sequence>MGDLSGSIDDLPTGTEGALSPGVSTSGVSSSQGEQSNPAQSPFSPHTSPHLPGIRGPSPSPSGSPASASASRSGPLSPAAVPGNQMPPRPPSVQSDGMLHSSMNQPPMGQDRVYMRNPQMPPYGSPQSGSALSPRQSSGGQMHAGMGPYPQNNSMGNYGPQGGQYGPQGYPRGPCWLCWHAQRQLRRAGMGGSMNPMAAQGGGGPYGGMHPGRMGPGQMGARPYGPGMGPNMAGMPPQVPSGMGPPPGMNRKPQEAPGAAMHHGPPTNSIHSASSLIIIIIVIFIICRLDRSRDEGVKRAEVEVIRRSRPPGYPQGMPQGMMGPGSPYSAPLNSMQGMMNQGGPYPMGGNMANNTPGMAPSPEFGMDVKMNQAPKMNNKVDGTPKTESKKVSYNEVDATPKTKPKKKSNSSTTTNEKITRLYELGPEPERKMWVDRYLAFSEEKALGMTNLPAVGRKPLDLYRLYVSVKEIGGLTQVNKNKKWRELATALNVGTSSSAASSLKKQYIQCLYAFECKIERGEDPPPDIFTDNKKNQPKIQPPSPAGSGSLQGPQTPQSTSSSMAEGGDLKPPTPASTPHTQMPPMPGVRSSVNLQDPFADGGDPAFPRRNSMTPNSGFQPGMGGPGMGMGPYEPNKDPFGGMRKAGEQFLGPNQGPNAPMGEQFNRGPPGPMGNMPMAQRQQYPYGPGYDRRPEAGMGPDGTMGPGSAQPNMIPPNADTGMYSPNRPPHQQRHDSYGNQYPGQGPPPGGPYPNQQPGMYPQQQPNYKRPVDGGYGPPAKRHEGEMYNVAFSGGQQQQPPQGPPQGPPNAPQSQQEMFNQYNQFPGSERRPGGPQNQFPFPSDGNGVHRPAVATVAEEGVARTPSLPCPLR</sequence>
<dbReference type="GO" id="GO:0016514">
    <property type="term" value="C:SWI/SNF complex"/>
    <property type="evidence" value="ECO:0007669"/>
    <property type="project" value="InterPro"/>
</dbReference>
<evidence type="ECO:0000256" key="8">
    <source>
        <dbReference type="ARBA" id="ARBA00023125"/>
    </source>
</evidence>
<feature type="compositionally biased region" description="Low complexity" evidence="11">
    <location>
        <begin position="750"/>
        <end position="765"/>
    </location>
</feature>
<dbReference type="InterPro" id="IPR021906">
    <property type="entry name" value="BAF250/Osa"/>
</dbReference>
<dbReference type="GO" id="GO:0071565">
    <property type="term" value="C:nBAF complex"/>
    <property type="evidence" value="ECO:0007669"/>
    <property type="project" value="TreeGrafter"/>
</dbReference>
<keyword evidence="7" id="KW-0805">Transcription regulation</keyword>
<feature type="compositionally biased region" description="Low complexity" evidence="11">
    <location>
        <begin position="20"/>
        <end position="36"/>
    </location>
</feature>
<evidence type="ECO:0000313" key="13">
    <source>
        <dbReference type="EMBL" id="KAG5265105.1"/>
    </source>
</evidence>
<feature type="compositionally biased region" description="Pro residues" evidence="11">
    <location>
        <begin position="798"/>
        <end position="808"/>
    </location>
</feature>
<feature type="compositionally biased region" description="Low complexity" evidence="11">
    <location>
        <begin position="552"/>
        <end position="561"/>
    </location>
</feature>
<organism evidence="13 14">
    <name type="scientific">Alosa alosa</name>
    <name type="common">allis shad</name>
    <dbReference type="NCBI Taxonomy" id="278164"/>
    <lineage>
        <taxon>Eukaryota</taxon>
        <taxon>Metazoa</taxon>
        <taxon>Chordata</taxon>
        <taxon>Craniata</taxon>
        <taxon>Vertebrata</taxon>
        <taxon>Euteleostomi</taxon>
        <taxon>Actinopterygii</taxon>
        <taxon>Neopterygii</taxon>
        <taxon>Teleostei</taxon>
        <taxon>Clupei</taxon>
        <taxon>Clupeiformes</taxon>
        <taxon>Clupeoidei</taxon>
        <taxon>Clupeidae</taxon>
        <taxon>Alosa</taxon>
    </lineage>
</organism>
<dbReference type="AlphaFoldDB" id="A0AAV6FRC3"/>
<keyword evidence="14" id="KW-1185">Reference proteome</keyword>
<feature type="region of interest" description="Disordered" evidence="11">
    <location>
        <begin position="1"/>
        <end position="165"/>
    </location>
</feature>
<evidence type="ECO:0000259" key="12">
    <source>
        <dbReference type="PROSITE" id="PS51011"/>
    </source>
</evidence>
<feature type="compositionally biased region" description="Polar residues" evidence="11">
    <location>
        <begin position="37"/>
        <end position="47"/>
    </location>
</feature>
<gene>
    <name evidence="13" type="ORF">AALO_G00261480</name>
</gene>
<dbReference type="FunFam" id="1.10.150.60:FF:000002">
    <property type="entry name" value="AT-rich interactive domain-containing protein 1B"/>
    <property type="match status" value="1"/>
</dbReference>
<evidence type="ECO:0000256" key="2">
    <source>
        <dbReference type="ARBA" id="ARBA00022481"/>
    </source>
</evidence>
<keyword evidence="6" id="KW-0007">Acetylation</keyword>
<feature type="compositionally biased region" description="Polar residues" evidence="11">
    <location>
        <begin position="125"/>
        <end position="140"/>
    </location>
</feature>
<evidence type="ECO:0000313" key="14">
    <source>
        <dbReference type="Proteomes" id="UP000823561"/>
    </source>
</evidence>
<dbReference type="GO" id="GO:0003677">
    <property type="term" value="F:DNA binding"/>
    <property type="evidence" value="ECO:0007669"/>
    <property type="project" value="UniProtKB-KW"/>
</dbReference>
<feature type="compositionally biased region" description="Low complexity" evidence="11">
    <location>
        <begin position="51"/>
        <end position="80"/>
    </location>
</feature>
<comment type="caution">
    <text evidence="13">The sequence shown here is derived from an EMBL/GenBank/DDBJ whole genome shotgun (WGS) entry which is preliminary data.</text>
</comment>
<dbReference type="PANTHER" id="PTHR12656">
    <property type="entry name" value="BRG-1 ASSOCIATED FACTOR 250 BAF250"/>
    <property type="match status" value="1"/>
</dbReference>
<evidence type="ECO:0000256" key="9">
    <source>
        <dbReference type="ARBA" id="ARBA00023163"/>
    </source>
</evidence>
<dbReference type="SUPFAM" id="SSF46774">
    <property type="entry name" value="ARID-like"/>
    <property type="match status" value="1"/>
</dbReference>
<feature type="region of interest" description="Disordered" evidence="11">
    <location>
        <begin position="241"/>
        <end position="267"/>
    </location>
</feature>
<dbReference type="InterPro" id="IPR001606">
    <property type="entry name" value="ARID_dom"/>
</dbReference>
<evidence type="ECO:0000256" key="5">
    <source>
        <dbReference type="ARBA" id="ARBA00022902"/>
    </source>
</evidence>
<keyword evidence="3" id="KW-0597">Phosphoprotein</keyword>
<keyword evidence="9" id="KW-0804">Transcription</keyword>
<name>A0AAV6FRC3_9TELE</name>
<feature type="domain" description="ARID" evidence="12">
    <location>
        <begin position="427"/>
        <end position="518"/>
    </location>
</feature>
<keyword evidence="10" id="KW-0539">Nucleus</keyword>
<dbReference type="GO" id="GO:0005654">
    <property type="term" value="C:nucleoplasm"/>
    <property type="evidence" value="ECO:0007669"/>
    <property type="project" value="TreeGrafter"/>
</dbReference>
<feature type="compositionally biased region" description="Pro residues" evidence="11">
    <location>
        <begin position="570"/>
        <end position="585"/>
    </location>
</feature>
<comment type="subcellular location">
    <subcellularLocation>
        <location evidence="1">Nucleus</location>
    </subcellularLocation>
</comment>
<protein>
    <recommendedName>
        <fullName evidence="12">ARID domain-containing protein</fullName>
    </recommendedName>
</protein>
<feature type="region of interest" description="Disordered" evidence="11">
    <location>
        <begin position="374"/>
        <end position="417"/>
    </location>
</feature>
<feature type="region of interest" description="Disordered" evidence="11">
    <location>
        <begin position="522"/>
        <end position="869"/>
    </location>
</feature>
<feature type="compositionally biased region" description="Polar residues" evidence="11">
    <location>
        <begin position="814"/>
        <end position="823"/>
    </location>
</feature>
<dbReference type="SMART" id="SM00501">
    <property type="entry name" value="BRIGHT"/>
    <property type="match status" value="1"/>
</dbReference>
<dbReference type="InterPro" id="IPR036431">
    <property type="entry name" value="ARID_dom_sf"/>
</dbReference>
<evidence type="ECO:0000256" key="7">
    <source>
        <dbReference type="ARBA" id="ARBA00023015"/>
    </source>
</evidence>
<dbReference type="GO" id="GO:0006338">
    <property type="term" value="P:chromatin remodeling"/>
    <property type="evidence" value="ECO:0007669"/>
    <property type="project" value="InterPro"/>
</dbReference>
<accession>A0AAV6FRC3</accession>